<keyword evidence="4" id="KW-1185">Reference proteome</keyword>
<keyword evidence="1" id="KW-0472">Membrane</keyword>
<evidence type="ECO:0000313" key="4">
    <source>
        <dbReference type="Proteomes" id="UP000002051"/>
    </source>
</evidence>
<dbReference type="EMBL" id="CM001220">
    <property type="protein sequence ID" value="KEH30444.1"/>
    <property type="molecule type" value="Genomic_DNA"/>
</dbReference>
<organism evidence="2 4">
    <name type="scientific">Medicago truncatula</name>
    <name type="common">Barrel medic</name>
    <name type="synonym">Medicago tribuloides</name>
    <dbReference type="NCBI Taxonomy" id="3880"/>
    <lineage>
        <taxon>Eukaryota</taxon>
        <taxon>Viridiplantae</taxon>
        <taxon>Streptophyta</taxon>
        <taxon>Embryophyta</taxon>
        <taxon>Tracheophyta</taxon>
        <taxon>Spermatophyta</taxon>
        <taxon>Magnoliopsida</taxon>
        <taxon>eudicotyledons</taxon>
        <taxon>Gunneridae</taxon>
        <taxon>Pentapetalae</taxon>
        <taxon>rosids</taxon>
        <taxon>fabids</taxon>
        <taxon>Fabales</taxon>
        <taxon>Fabaceae</taxon>
        <taxon>Papilionoideae</taxon>
        <taxon>50 kb inversion clade</taxon>
        <taxon>NPAAA clade</taxon>
        <taxon>Hologalegina</taxon>
        <taxon>IRL clade</taxon>
        <taxon>Trifolieae</taxon>
        <taxon>Medicago</taxon>
    </lineage>
</organism>
<dbReference type="Proteomes" id="UP000002051">
    <property type="component" value="Chromosome 4"/>
</dbReference>
<reference evidence="2 4" key="2">
    <citation type="journal article" date="2014" name="BMC Genomics">
        <title>An improved genome release (version Mt4.0) for the model legume Medicago truncatula.</title>
        <authorList>
            <person name="Tang H."/>
            <person name="Krishnakumar V."/>
            <person name="Bidwell S."/>
            <person name="Rosen B."/>
            <person name="Chan A."/>
            <person name="Zhou S."/>
            <person name="Gentzbittel L."/>
            <person name="Childs K.L."/>
            <person name="Yandell M."/>
            <person name="Gundlach H."/>
            <person name="Mayer K.F."/>
            <person name="Schwartz D.C."/>
            <person name="Town C.D."/>
        </authorList>
    </citation>
    <scope>GENOME REANNOTATION</scope>
    <source>
        <strain evidence="2">A17</strain>
        <strain evidence="3 4">cv. Jemalong A17</strain>
    </source>
</reference>
<feature type="transmembrane region" description="Helical" evidence="1">
    <location>
        <begin position="41"/>
        <end position="59"/>
    </location>
</feature>
<feature type="transmembrane region" description="Helical" evidence="1">
    <location>
        <begin position="65"/>
        <end position="83"/>
    </location>
</feature>
<gene>
    <name evidence="2" type="ordered locus">MTR_4g070335</name>
</gene>
<dbReference type="EnsemblPlants" id="KEH30444">
    <property type="protein sequence ID" value="KEH30444"/>
    <property type="gene ID" value="MTR_4g070335"/>
</dbReference>
<evidence type="ECO:0000313" key="3">
    <source>
        <dbReference type="EnsemblPlants" id="KEH30444"/>
    </source>
</evidence>
<evidence type="ECO:0000313" key="2">
    <source>
        <dbReference type="EMBL" id="KEH30444.1"/>
    </source>
</evidence>
<sequence length="86" mass="9647">MDYCFCLKEWIFVFVDNSVFDNNVLCSVKGIGSRLSRSPSAFWWFTFFSGSRLVGFVVFFLRSIAASGILLLDLGFGCLAIVARKS</sequence>
<proteinExistence type="predicted"/>
<dbReference type="AlphaFoldDB" id="A0A072UL28"/>
<name>A0A072UL28_MEDTR</name>
<keyword evidence="1 2" id="KW-0812">Transmembrane</keyword>
<protein>
    <submittedName>
        <fullName evidence="2">Transmembrane protein, putative</fullName>
    </submittedName>
</protein>
<reference evidence="3" key="3">
    <citation type="submission" date="2015-04" db="UniProtKB">
        <authorList>
            <consortium name="EnsemblPlants"/>
        </authorList>
    </citation>
    <scope>IDENTIFICATION</scope>
    <source>
        <strain evidence="3">cv. Jemalong A17</strain>
    </source>
</reference>
<accession>A0A072UL28</accession>
<dbReference type="HOGENOM" id="CLU_2501328_0_0_1"/>
<evidence type="ECO:0000256" key="1">
    <source>
        <dbReference type="SAM" id="Phobius"/>
    </source>
</evidence>
<keyword evidence="1" id="KW-1133">Transmembrane helix</keyword>
<reference evidence="2 4" key="1">
    <citation type="journal article" date="2011" name="Nature">
        <title>The Medicago genome provides insight into the evolution of rhizobial symbioses.</title>
        <authorList>
            <person name="Young N.D."/>
            <person name="Debelle F."/>
            <person name="Oldroyd G.E."/>
            <person name="Geurts R."/>
            <person name="Cannon S.B."/>
            <person name="Udvardi M.K."/>
            <person name="Benedito V.A."/>
            <person name="Mayer K.F."/>
            <person name="Gouzy J."/>
            <person name="Schoof H."/>
            <person name="Van de Peer Y."/>
            <person name="Proost S."/>
            <person name="Cook D.R."/>
            <person name="Meyers B.C."/>
            <person name="Spannagl M."/>
            <person name="Cheung F."/>
            <person name="De Mita S."/>
            <person name="Krishnakumar V."/>
            <person name="Gundlach H."/>
            <person name="Zhou S."/>
            <person name="Mudge J."/>
            <person name="Bharti A.K."/>
            <person name="Murray J.D."/>
            <person name="Naoumkina M.A."/>
            <person name="Rosen B."/>
            <person name="Silverstein K.A."/>
            <person name="Tang H."/>
            <person name="Rombauts S."/>
            <person name="Zhao P.X."/>
            <person name="Zhou P."/>
            <person name="Barbe V."/>
            <person name="Bardou P."/>
            <person name="Bechner M."/>
            <person name="Bellec A."/>
            <person name="Berger A."/>
            <person name="Berges H."/>
            <person name="Bidwell S."/>
            <person name="Bisseling T."/>
            <person name="Choisne N."/>
            <person name="Couloux A."/>
            <person name="Denny R."/>
            <person name="Deshpande S."/>
            <person name="Dai X."/>
            <person name="Doyle J.J."/>
            <person name="Dudez A.M."/>
            <person name="Farmer A.D."/>
            <person name="Fouteau S."/>
            <person name="Franken C."/>
            <person name="Gibelin C."/>
            <person name="Gish J."/>
            <person name="Goldstein S."/>
            <person name="Gonzalez A.J."/>
            <person name="Green P.J."/>
            <person name="Hallab A."/>
            <person name="Hartog M."/>
            <person name="Hua A."/>
            <person name="Humphray S.J."/>
            <person name="Jeong D.H."/>
            <person name="Jing Y."/>
            <person name="Jocker A."/>
            <person name="Kenton S.M."/>
            <person name="Kim D.J."/>
            <person name="Klee K."/>
            <person name="Lai H."/>
            <person name="Lang C."/>
            <person name="Lin S."/>
            <person name="Macmil S.L."/>
            <person name="Magdelenat G."/>
            <person name="Matthews L."/>
            <person name="McCorrison J."/>
            <person name="Monaghan E.L."/>
            <person name="Mun J.H."/>
            <person name="Najar F.Z."/>
            <person name="Nicholson C."/>
            <person name="Noirot C."/>
            <person name="O'Bleness M."/>
            <person name="Paule C.R."/>
            <person name="Poulain J."/>
            <person name="Prion F."/>
            <person name="Qin B."/>
            <person name="Qu C."/>
            <person name="Retzel E.F."/>
            <person name="Riddle C."/>
            <person name="Sallet E."/>
            <person name="Samain S."/>
            <person name="Samson N."/>
            <person name="Sanders I."/>
            <person name="Saurat O."/>
            <person name="Scarpelli C."/>
            <person name="Schiex T."/>
            <person name="Segurens B."/>
            <person name="Severin A.J."/>
            <person name="Sherrier D.J."/>
            <person name="Shi R."/>
            <person name="Sims S."/>
            <person name="Singer S.R."/>
            <person name="Sinharoy S."/>
            <person name="Sterck L."/>
            <person name="Viollet A."/>
            <person name="Wang B.B."/>
            <person name="Wang K."/>
            <person name="Wang M."/>
            <person name="Wang X."/>
            <person name="Warfsmann J."/>
            <person name="Weissenbach J."/>
            <person name="White D.D."/>
            <person name="White J.D."/>
            <person name="Wiley G.B."/>
            <person name="Wincker P."/>
            <person name="Xing Y."/>
            <person name="Yang L."/>
            <person name="Yao Z."/>
            <person name="Ying F."/>
            <person name="Zhai J."/>
            <person name="Zhou L."/>
            <person name="Zuber A."/>
            <person name="Denarie J."/>
            <person name="Dixon R.A."/>
            <person name="May G.D."/>
            <person name="Schwartz D.C."/>
            <person name="Rogers J."/>
            <person name="Quetier F."/>
            <person name="Town C.D."/>
            <person name="Roe B.A."/>
        </authorList>
    </citation>
    <scope>NUCLEOTIDE SEQUENCE [LARGE SCALE GENOMIC DNA]</scope>
    <source>
        <strain evidence="2">A17</strain>
        <strain evidence="3 4">cv. Jemalong A17</strain>
    </source>
</reference>